<accession>E0I4F8</accession>
<keyword evidence="8" id="KW-1185">Reference proteome</keyword>
<dbReference type="EMBL" id="AEDD01000001">
    <property type="protein sequence ID" value="EFM13172.1"/>
    <property type="molecule type" value="Genomic_DNA"/>
</dbReference>
<dbReference type="SMART" id="SM00487">
    <property type="entry name" value="DEXDc"/>
    <property type="match status" value="1"/>
</dbReference>
<evidence type="ECO:0000259" key="5">
    <source>
        <dbReference type="PROSITE" id="PS51192"/>
    </source>
</evidence>
<dbReference type="Gene3D" id="3.40.50.300">
    <property type="entry name" value="P-loop containing nucleotide triphosphate hydrolases"/>
    <property type="match status" value="2"/>
</dbReference>
<keyword evidence="4" id="KW-0067">ATP-binding</keyword>
<gene>
    <name evidence="7" type="ORF">PaecuDRAFT_0683</name>
</gene>
<evidence type="ECO:0000256" key="4">
    <source>
        <dbReference type="ARBA" id="ARBA00022840"/>
    </source>
</evidence>
<name>E0I4F8_9BACL</name>
<evidence type="ECO:0000259" key="6">
    <source>
        <dbReference type="PROSITE" id="PS51194"/>
    </source>
</evidence>
<dbReference type="PROSITE" id="PS51192">
    <property type="entry name" value="HELICASE_ATP_BIND_1"/>
    <property type="match status" value="1"/>
</dbReference>
<reference evidence="7 8" key="1">
    <citation type="submission" date="2010-07" db="EMBL/GenBank/DDBJ databases">
        <title>The draft genome of Paenibacillus curdlanolyticus YK9.</title>
        <authorList>
            <consortium name="US DOE Joint Genome Institute (JGI-PGF)"/>
            <person name="Lucas S."/>
            <person name="Copeland A."/>
            <person name="Lapidus A."/>
            <person name="Cheng J.-F."/>
            <person name="Bruce D."/>
            <person name="Goodwin L."/>
            <person name="Pitluck S."/>
            <person name="Land M.L."/>
            <person name="Hauser L."/>
            <person name="Chang Y.-J."/>
            <person name="Jeffries C."/>
            <person name="Anderson I.J."/>
            <person name="Johnson E."/>
            <person name="Loganathan U."/>
            <person name="Mulhopadhyay B."/>
            <person name="Kyrpides N."/>
            <person name="Woyke T.J."/>
        </authorList>
    </citation>
    <scope>NUCLEOTIDE SEQUENCE [LARGE SCALE GENOMIC DNA]</scope>
    <source>
        <strain evidence="7 8">YK9</strain>
    </source>
</reference>
<dbReference type="PROSITE" id="PS51194">
    <property type="entry name" value="HELICASE_CTER"/>
    <property type="match status" value="1"/>
</dbReference>
<feature type="domain" description="Helicase ATP-binding" evidence="5">
    <location>
        <begin position="14"/>
        <end position="178"/>
    </location>
</feature>
<dbReference type="InterPro" id="IPR001650">
    <property type="entry name" value="Helicase_C-like"/>
</dbReference>
<evidence type="ECO:0000256" key="2">
    <source>
        <dbReference type="ARBA" id="ARBA00022801"/>
    </source>
</evidence>
<dbReference type="SMART" id="SM00490">
    <property type="entry name" value="HELICc"/>
    <property type="match status" value="1"/>
</dbReference>
<dbReference type="Pfam" id="PF00271">
    <property type="entry name" value="Helicase_C"/>
    <property type="match status" value="1"/>
</dbReference>
<organism evidence="7 8">
    <name type="scientific">Paenibacillus curdlanolyticus YK9</name>
    <dbReference type="NCBI Taxonomy" id="717606"/>
    <lineage>
        <taxon>Bacteria</taxon>
        <taxon>Bacillati</taxon>
        <taxon>Bacillota</taxon>
        <taxon>Bacilli</taxon>
        <taxon>Bacillales</taxon>
        <taxon>Paenibacillaceae</taxon>
        <taxon>Paenibacillus</taxon>
    </lineage>
</organism>
<keyword evidence="2" id="KW-0378">Hydrolase</keyword>
<dbReference type="eggNOG" id="COG1643">
    <property type="taxonomic scope" value="Bacteria"/>
</dbReference>
<proteinExistence type="predicted"/>
<dbReference type="InterPro" id="IPR011545">
    <property type="entry name" value="DEAD/DEAH_box_helicase_dom"/>
</dbReference>
<dbReference type="GO" id="GO:0005524">
    <property type="term" value="F:ATP binding"/>
    <property type="evidence" value="ECO:0007669"/>
    <property type="project" value="UniProtKB-KW"/>
</dbReference>
<dbReference type="PANTHER" id="PTHR43519">
    <property type="entry name" value="ATP-DEPENDENT RNA HELICASE HRPB"/>
    <property type="match status" value="1"/>
</dbReference>
<dbReference type="Proteomes" id="UP000005387">
    <property type="component" value="Unassembled WGS sequence"/>
</dbReference>
<dbReference type="CDD" id="cd17990">
    <property type="entry name" value="DEXHc_HrpB"/>
    <property type="match status" value="1"/>
</dbReference>
<dbReference type="STRING" id="717606.PaecuDRAFT_0683"/>
<keyword evidence="3 7" id="KW-0347">Helicase</keyword>
<keyword evidence="1" id="KW-0547">Nucleotide-binding</keyword>
<evidence type="ECO:0000256" key="1">
    <source>
        <dbReference type="ARBA" id="ARBA00022741"/>
    </source>
</evidence>
<dbReference type="InterPro" id="IPR014001">
    <property type="entry name" value="Helicase_ATP-bd"/>
</dbReference>
<dbReference type="FunFam" id="3.40.50.300:FF:002125">
    <property type="entry name" value="ATP-dependent helicase HrpB"/>
    <property type="match status" value="1"/>
</dbReference>
<evidence type="ECO:0000256" key="3">
    <source>
        <dbReference type="ARBA" id="ARBA00022806"/>
    </source>
</evidence>
<dbReference type="PANTHER" id="PTHR43519:SF1">
    <property type="entry name" value="ATP-DEPENDENT RNA HELICASE HRPB"/>
    <property type="match status" value="1"/>
</dbReference>
<dbReference type="GO" id="GO:0004386">
    <property type="term" value="F:helicase activity"/>
    <property type="evidence" value="ECO:0007669"/>
    <property type="project" value="UniProtKB-KW"/>
</dbReference>
<evidence type="ECO:0000313" key="7">
    <source>
        <dbReference type="EMBL" id="EFM13172.1"/>
    </source>
</evidence>
<dbReference type="SUPFAM" id="SSF52540">
    <property type="entry name" value="P-loop containing nucleoside triphosphate hydrolases"/>
    <property type="match status" value="1"/>
</dbReference>
<dbReference type="Pfam" id="PF00270">
    <property type="entry name" value="DEAD"/>
    <property type="match status" value="1"/>
</dbReference>
<dbReference type="GO" id="GO:0003676">
    <property type="term" value="F:nucleic acid binding"/>
    <property type="evidence" value="ECO:0007669"/>
    <property type="project" value="InterPro"/>
</dbReference>
<dbReference type="InterPro" id="IPR027417">
    <property type="entry name" value="P-loop_NTPase"/>
</dbReference>
<feature type="non-terminal residue" evidence="7">
    <location>
        <position position="424"/>
    </location>
</feature>
<dbReference type="InterPro" id="IPR049614">
    <property type="entry name" value="HrpB_DEXH"/>
</dbReference>
<dbReference type="AlphaFoldDB" id="E0I4F8"/>
<dbReference type="RefSeq" id="WP_006036698.1">
    <property type="nucleotide sequence ID" value="NZ_AEDD01000001.1"/>
</dbReference>
<protein>
    <submittedName>
        <fullName evidence="7">Helicase domain protein</fullName>
    </submittedName>
</protein>
<evidence type="ECO:0000313" key="8">
    <source>
        <dbReference type="Proteomes" id="UP000005387"/>
    </source>
</evidence>
<dbReference type="GO" id="GO:0016787">
    <property type="term" value="F:hydrolase activity"/>
    <property type="evidence" value="ECO:0007669"/>
    <property type="project" value="UniProtKB-KW"/>
</dbReference>
<dbReference type="CDD" id="cd18791">
    <property type="entry name" value="SF2_C_RHA"/>
    <property type="match status" value="1"/>
</dbReference>
<feature type="domain" description="Helicase C-terminal" evidence="6">
    <location>
        <begin position="224"/>
        <end position="400"/>
    </location>
</feature>
<sequence>MKPLPIDEVIPDIKRLLAARPNAVLVAPPGAGKTTRVPLALLGEEWLGDRKIVMLEPRRLAARSAAAHMASLLGEKAGETVGYRVRLDTKVGPSTRIEVVTEGILTRMLQSDPALEDIGAILFDEFHERHLQGDLGLALSLQSQSLLRDDLRIVVMSATLEAAPVARLLGDAPVIESQGRAFPVETFYADNSLGLTSTGTWLGIGAVSGRPVSGTWGHTNREDTLESRVASTAAAALGRHDGDLLVFLPGMRELRRVQTLLLERGIGQRDGVELVLLHGSMPLEEQGRAIAPCKAGERKIVLATSIAESSLTVEGVRVVIDSGLMRVPRFSPRTGMSRLDTVPVSAPSADQRRGRAGRVAPGVCYRLWTEQEQQLLAPRSTPELLEADLAPLALELAAWGVQSPSELSWLDEPPAGAYASARAL</sequence>